<evidence type="ECO:0000313" key="2">
    <source>
        <dbReference type="EMBL" id="RPA88025.1"/>
    </source>
</evidence>
<name>A0A3N4IQM8_ASCIM</name>
<dbReference type="AlphaFoldDB" id="A0A3N4IQM8"/>
<feature type="region of interest" description="Disordered" evidence="1">
    <location>
        <begin position="319"/>
        <end position="338"/>
    </location>
</feature>
<sequence>MSMSLRAANSGKAAQEAAAAAANQPIAEISFARLKASVQNSGNLLIICCPVHESKWLSTPEVALKYLTCTAFSIHLEASNPSAFIPVAMRLVVSVLSSHFRAPPGNLTIVARALCLGGSTEVVCKLPQRATVSDPNVEKQVFGIVVLSSGRPLALRRSLLLRLFMKTFDKDKDKDKDRVPKQEKISSLNAIKNQQRCWQLLRYKSSYSLFCCTSIADDKYPNAVRRVAVESIASSNISLFLQNLTLSLVVASAVKKISAPLTRRTQHCLQFNARGRGVQSYLSSRSSTRLARRVFLAPEGASGCLGTLSADALRPCGSNPQAASGNQLKAKKPHRKGW</sequence>
<protein>
    <submittedName>
        <fullName evidence="2">Uncharacterized protein</fullName>
    </submittedName>
</protein>
<proteinExistence type="predicted"/>
<reference evidence="2 3" key="1">
    <citation type="journal article" date="2018" name="Nat. Ecol. Evol.">
        <title>Pezizomycetes genomes reveal the molecular basis of ectomycorrhizal truffle lifestyle.</title>
        <authorList>
            <person name="Murat C."/>
            <person name="Payen T."/>
            <person name="Noel B."/>
            <person name="Kuo A."/>
            <person name="Morin E."/>
            <person name="Chen J."/>
            <person name="Kohler A."/>
            <person name="Krizsan K."/>
            <person name="Balestrini R."/>
            <person name="Da Silva C."/>
            <person name="Montanini B."/>
            <person name="Hainaut M."/>
            <person name="Levati E."/>
            <person name="Barry K.W."/>
            <person name="Belfiori B."/>
            <person name="Cichocki N."/>
            <person name="Clum A."/>
            <person name="Dockter R.B."/>
            <person name="Fauchery L."/>
            <person name="Guy J."/>
            <person name="Iotti M."/>
            <person name="Le Tacon F."/>
            <person name="Lindquist E.A."/>
            <person name="Lipzen A."/>
            <person name="Malagnac F."/>
            <person name="Mello A."/>
            <person name="Molinier V."/>
            <person name="Miyauchi S."/>
            <person name="Poulain J."/>
            <person name="Riccioni C."/>
            <person name="Rubini A."/>
            <person name="Sitrit Y."/>
            <person name="Splivallo R."/>
            <person name="Traeger S."/>
            <person name="Wang M."/>
            <person name="Zifcakova L."/>
            <person name="Wipf D."/>
            <person name="Zambonelli A."/>
            <person name="Paolocci F."/>
            <person name="Nowrousian M."/>
            <person name="Ottonello S."/>
            <person name="Baldrian P."/>
            <person name="Spatafora J.W."/>
            <person name="Henrissat B."/>
            <person name="Nagy L.G."/>
            <person name="Aury J.M."/>
            <person name="Wincker P."/>
            <person name="Grigoriev I.V."/>
            <person name="Bonfante P."/>
            <person name="Martin F.M."/>
        </authorList>
    </citation>
    <scope>NUCLEOTIDE SEQUENCE [LARGE SCALE GENOMIC DNA]</scope>
    <source>
        <strain evidence="2 3">RN42</strain>
    </source>
</reference>
<dbReference type="Proteomes" id="UP000275078">
    <property type="component" value="Unassembled WGS sequence"/>
</dbReference>
<organism evidence="2 3">
    <name type="scientific">Ascobolus immersus RN42</name>
    <dbReference type="NCBI Taxonomy" id="1160509"/>
    <lineage>
        <taxon>Eukaryota</taxon>
        <taxon>Fungi</taxon>
        <taxon>Dikarya</taxon>
        <taxon>Ascomycota</taxon>
        <taxon>Pezizomycotina</taxon>
        <taxon>Pezizomycetes</taxon>
        <taxon>Pezizales</taxon>
        <taxon>Ascobolaceae</taxon>
        <taxon>Ascobolus</taxon>
    </lineage>
</organism>
<evidence type="ECO:0000256" key="1">
    <source>
        <dbReference type="SAM" id="MobiDB-lite"/>
    </source>
</evidence>
<accession>A0A3N4IQM8</accession>
<dbReference type="EMBL" id="ML119645">
    <property type="protein sequence ID" value="RPA88025.1"/>
    <property type="molecule type" value="Genomic_DNA"/>
</dbReference>
<feature type="compositionally biased region" description="Basic residues" evidence="1">
    <location>
        <begin position="329"/>
        <end position="338"/>
    </location>
</feature>
<gene>
    <name evidence="2" type="ORF">BJ508DRAFT_300402</name>
</gene>
<evidence type="ECO:0000313" key="3">
    <source>
        <dbReference type="Proteomes" id="UP000275078"/>
    </source>
</evidence>
<keyword evidence="3" id="KW-1185">Reference proteome</keyword>